<protein>
    <submittedName>
        <fullName evidence="2">Uncharacterized protein</fullName>
    </submittedName>
</protein>
<evidence type="ECO:0000313" key="3">
    <source>
        <dbReference type="Proteomes" id="UP000266340"/>
    </source>
</evidence>
<comment type="caution">
    <text evidence="2">The sequence shown here is derived from an EMBL/GenBank/DDBJ whole genome shotgun (WGS) entry which is preliminary data.</text>
</comment>
<dbReference type="Proteomes" id="UP000266340">
    <property type="component" value="Unassembled WGS sequence"/>
</dbReference>
<keyword evidence="3" id="KW-1185">Reference proteome</keyword>
<reference evidence="2 3" key="1">
    <citation type="submission" date="2018-09" db="EMBL/GenBank/DDBJ databases">
        <title>Cohnella cavernae sp. nov., isolated from a karst cave.</title>
        <authorList>
            <person name="Zhu H."/>
        </authorList>
    </citation>
    <scope>NUCLEOTIDE SEQUENCE [LARGE SCALE GENOMIC DNA]</scope>
    <source>
        <strain evidence="2 3">K2E09-144</strain>
    </source>
</reference>
<name>A0A398CNP1_9BACL</name>
<feature type="region of interest" description="Disordered" evidence="1">
    <location>
        <begin position="1"/>
        <end position="48"/>
    </location>
</feature>
<dbReference type="AlphaFoldDB" id="A0A398CNP1"/>
<accession>A0A398CNP1</accession>
<proteinExistence type="predicted"/>
<dbReference type="EMBL" id="QXJM01000030">
    <property type="protein sequence ID" value="RIE03860.1"/>
    <property type="molecule type" value="Genomic_DNA"/>
</dbReference>
<gene>
    <name evidence="2" type="ORF">D3H35_09935</name>
</gene>
<evidence type="ECO:0000313" key="2">
    <source>
        <dbReference type="EMBL" id="RIE03860.1"/>
    </source>
</evidence>
<evidence type="ECO:0000256" key="1">
    <source>
        <dbReference type="SAM" id="MobiDB-lite"/>
    </source>
</evidence>
<sequence>MGGSERHSDASPARLAQDVVDATPDGKDDLDMSGAAGTRKASGCNDIRPGTGRSAINVIHELTAPR</sequence>
<organism evidence="2 3">
    <name type="scientific">Cohnella faecalis</name>
    <dbReference type="NCBI Taxonomy" id="2315694"/>
    <lineage>
        <taxon>Bacteria</taxon>
        <taxon>Bacillati</taxon>
        <taxon>Bacillota</taxon>
        <taxon>Bacilli</taxon>
        <taxon>Bacillales</taxon>
        <taxon>Paenibacillaceae</taxon>
        <taxon>Cohnella</taxon>
    </lineage>
</organism>